<gene>
    <name evidence="2" type="ORF">CR513_17987</name>
</gene>
<organism evidence="2 3">
    <name type="scientific">Mucuna pruriens</name>
    <name type="common">Velvet bean</name>
    <name type="synonym">Dolichos pruriens</name>
    <dbReference type="NCBI Taxonomy" id="157652"/>
    <lineage>
        <taxon>Eukaryota</taxon>
        <taxon>Viridiplantae</taxon>
        <taxon>Streptophyta</taxon>
        <taxon>Embryophyta</taxon>
        <taxon>Tracheophyta</taxon>
        <taxon>Spermatophyta</taxon>
        <taxon>Magnoliopsida</taxon>
        <taxon>eudicotyledons</taxon>
        <taxon>Gunneridae</taxon>
        <taxon>Pentapetalae</taxon>
        <taxon>rosids</taxon>
        <taxon>fabids</taxon>
        <taxon>Fabales</taxon>
        <taxon>Fabaceae</taxon>
        <taxon>Papilionoideae</taxon>
        <taxon>50 kb inversion clade</taxon>
        <taxon>NPAAA clade</taxon>
        <taxon>indigoferoid/millettioid clade</taxon>
        <taxon>Phaseoleae</taxon>
        <taxon>Mucuna</taxon>
    </lineage>
</organism>
<comment type="caution">
    <text evidence="2">The sequence shown here is derived from an EMBL/GenBank/DDBJ whole genome shotgun (WGS) entry which is preliminary data.</text>
</comment>
<name>A0A371H895_MUCPR</name>
<dbReference type="EMBL" id="QJKJ01003322">
    <property type="protein sequence ID" value="RDX99022.1"/>
    <property type="molecule type" value="Genomic_DNA"/>
</dbReference>
<feature type="region of interest" description="Disordered" evidence="1">
    <location>
        <begin position="61"/>
        <end position="80"/>
    </location>
</feature>
<evidence type="ECO:0000313" key="3">
    <source>
        <dbReference type="Proteomes" id="UP000257109"/>
    </source>
</evidence>
<feature type="non-terminal residue" evidence="2">
    <location>
        <position position="1"/>
    </location>
</feature>
<dbReference type="PANTHER" id="PTHR38370:SF1">
    <property type="entry name" value="BETA-1,4-XYLOSIDASE"/>
    <property type="match status" value="1"/>
</dbReference>
<dbReference type="PANTHER" id="PTHR38370">
    <property type="entry name" value="BETA-1,4-XYLOSIDASE"/>
    <property type="match status" value="1"/>
</dbReference>
<sequence>MEGLIPYIIDAIRKQKKASHSHTDRSERSYHMLLGSDSFNGSSHSHIRSSRSELLDLVSPTAAAAPTTTTSSRASNNLRNLPAGGSLIGYHPIETDKSTNFIG</sequence>
<accession>A0A371H895</accession>
<evidence type="ECO:0000256" key="1">
    <source>
        <dbReference type="SAM" id="MobiDB-lite"/>
    </source>
</evidence>
<evidence type="ECO:0000313" key="2">
    <source>
        <dbReference type="EMBL" id="RDX99022.1"/>
    </source>
</evidence>
<proteinExistence type="predicted"/>
<keyword evidence="3" id="KW-1185">Reference proteome</keyword>
<protein>
    <submittedName>
        <fullName evidence="2">Uncharacterized protein</fullName>
    </submittedName>
</protein>
<dbReference type="OrthoDB" id="1929722at2759"/>
<dbReference type="Proteomes" id="UP000257109">
    <property type="component" value="Unassembled WGS sequence"/>
</dbReference>
<dbReference type="AlphaFoldDB" id="A0A371H895"/>
<reference evidence="2" key="1">
    <citation type="submission" date="2018-05" db="EMBL/GenBank/DDBJ databases">
        <title>Draft genome of Mucuna pruriens seed.</title>
        <authorList>
            <person name="Nnadi N.E."/>
            <person name="Vos R."/>
            <person name="Hasami M.H."/>
            <person name="Devisetty U.K."/>
            <person name="Aguiy J.C."/>
        </authorList>
    </citation>
    <scope>NUCLEOTIDE SEQUENCE [LARGE SCALE GENOMIC DNA]</scope>
    <source>
        <strain evidence="2">JCA_2017</strain>
    </source>
</reference>